<evidence type="ECO:0000256" key="3">
    <source>
        <dbReference type="ARBA" id="ARBA00022741"/>
    </source>
</evidence>
<dbReference type="EMBL" id="AM167904">
    <property type="protein sequence ID" value="CAJ48590.1"/>
    <property type="molecule type" value="Genomic_DNA"/>
</dbReference>
<dbReference type="InterPro" id="IPR003593">
    <property type="entry name" value="AAA+_ATPase"/>
</dbReference>
<dbReference type="RefSeq" id="WP_012416668.1">
    <property type="nucleotide sequence ID" value="NC_010645.1"/>
</dbReference>
<keyword evidence="1" id="KW-0813">Transport</keyword>
<evidence type="ECO:0000256" key="1">
    <source>
        <dbReference type="ARBA" id="ARBA00022448"/>
    </source>
</evidence>
<dbReference type="SUPFAM" id="SSF52540">
    <property type="entry name" value="P-loop containing nucleoside triphosphate hydrolases"/>
    <property type="match status" value="1"/>
</dbReference>
<dbReference type="InterPro" id="IPR003439">
    <property type="entry name" value="ABC_transporter-like_ATP-bd"/>
</dbReference>
<dbReference type="GO" id="GO:0005524">
    <property type="term" value="F:ATP binding"/>
    <property type="evidence" value="ECO:0007669"/>
    <property type="project" value="UniProtKB-KW"/>
</dbReference>
<dbReference type="Pfam" id="PF12399">
    <property type="entry name" value="BCA_ABC_TP_C"/>
    <property type="match status" value="1"/>
</dbReference>
<proteinExistence type="predicted"/>
<keyword evidence="2" id="KW-0472">Membrane</keyword>
<evidence type="ECO:0000256" key="2">
    <source>
        <dbReference type="ARBA" id="ARBA00022475"/>
    </source>
</evidence>
<dbReference type="InterPro" id="IPR027417">
    <property type="entry name" value="P-loop_NTPase"/>
</dbReference>
<protein>
    <submittedName>
        <fullName evidence="6">High-affinity branched-chain amino acid transport ATP-binding protein BraF</fullName>
    </submittedName>
</protein>
<evidence type="ECO:0000256" key="4">
    <source>
        <dbReference type="ARBA" id="ARBA00022840"/>
    </source>
</evidence>
<evidence type="ECO:0000259" key="5">
    <source>
        <dbReference type="PROSITE" id="PS50893"/>
    </source>
</evidence>
<keyword evidence="2" id="KW-1003">Cell membrane</keyword>
<organism evidence="6 7">
    <name type="scientific">Bordetella avium (strain 197N)</name>
    <dbReference type="NCBI Taxonomy" id="360910"/>
    <lineage>
        <taxon>Bacteria</taxon>
        <taxon>Pseudomonadati</taxon>
        <taxon>Pseudomonadota</taxon>
        <taxon>Betaproteobacteria</taxon>
        <taxon>Burkholderiales</taxon>
        <taxon>Alcaligenaceae</taxon>
        <taxon>Bordetella</taxon>
    </lineage>
</organism>
<dbReference type="PANTHER" id="PTHR45772:SF9">
    <property type="entry name" value="CONSERVED COMPONENT OF ABC TRANSPORTER FOR NATURAL AMINO ACIDS"/>
    <property type="match status" value="1"/>
</dbReference>
<dbReference type="PROSITE" id="PS50893">
    <property type="entry name" value="ABC_TRANSPORTER_2"/>
    <property type="match status" value="1"/>
</dbReference>
<keyword evidence="7" id="KW-1185">Reference proteome</keyword>
<gene>
    <name evidence="6" type="ordered locus">BAV0980</name>
</gene>
<name>Q2KVF6_BORA1</name>
<dbReference type="AlphaFoldDB" id="Q2KVF6"/>
<feature type="domain" description="ABC transporter" evidence="5">
    <location>
        <begin position="5"/>
        <end position="251"/>
    </location>
</feature>
<evidence type="ECO:0000313" key="6">
    <source>
        <dbReference type="EMBL" id="CAJ48590.1"/>
    </source>
</evidence>
<accession>Q2KVF6</accession>
<dbReference type="Pfam" id="PF00005">
    <property type="entry name" value="ABC_tran"/>
    <property type="match status" value="1"/>
</dbReference>
<dbReference type="GO" id="GO:0016887">
    <property type="term" value="F:ATP hydrolysis activity"/>
    <property type="evidence" value="ECO:0007669"/>
    <property type="project" value="InterPro"/>
</dbReference>
<dbReference type="GeneID" id="92935825"/>
<dbReference type="InterPro" id="IPR051120">
    <property type="entry name" value="ABC_AA/LPS_Transport"/>
</dbReference>
<keyword evidence="3" id="KW-0547">Nucleotide-binding</keyword>
<keyword evidence="4 6" id="KW-0067">ATP-binding</keyword>
<dbReference type="SMART" id="SM00382">
    <property type="entry name" value="AAA"/>
    <property type="match status" value="1"/>
</dbReference>
<evidence type="ECO:0000313" key="7">
    <source>
        <dbReference type="Proteomes" id="UP000001977"/>
    </source>
</evidence>
<dbReference type="InterPro" id="IPR032823">
    <property type="entry name" value="BCA_ABC_TP_C"/>
</dbReference>
<dbReference type="CDD" id="cd03219">
    <property type="entry name" value="ABC_Mj1267_LivG_branched"/>
    <property type="match status" value="1"/>
</dbReference>
<sequence length="256" mass="27237">MTAQLEVQGLSRFYGGIRAVDTVSFKTVPGQITGVIGPNGAGKTTLFNLIAGSARPSAGKVRMNDEVLTGASAAAIARRGLVRTFQSTHVFAGHSVYENLYRAALFRQFPTPQSLFNPWGLRRGREQAARQADEALALIGLASLADADAGSLAYGLQKILGVGMALTAMPVMLLMDEPAAGLNPVETVAMADLIERIHAAGIDVVVVEHDMGLVMRLCQRLVVLVNGKLLAEGRREEVQQDPKVIEAYLGADLDDA</sequence>
<dbReference type="GO" id="GO:0005886">
    <property type="term" value="C:plasma membrane"/>
    <property type="evidence" value="ECO:0007669"/>
    <property type="project" value="TreeGrafter"/>
</dbReference>
<dbReference type="STRING" id="360910.BAV0980"/>
<dbReference type="Proteomes" id="UP000001977">
    <property type="component" value="Chromosome"/>
</dbReference>
<dbReference type="KEGG" id="bav:BAV0980"/>
<dbReference type="HOGENOM" id="CLU_000604_1_2_4"/>
<dbReference type="PANTHER" id="PTHR45772">
    <property type="entry name" value="CONSERVED COMPONENT OF ABC TRANSPORTER FOR NATURAL AMINO ACIDS-RELATED"/>
    <property type="match status" value="1"/>
</dbReference>
<dbReference type="Gene3D" id="3.40.50.300">
    <property type="entry name" value="P-loop containing nucleotide triphosphate hydrolases"/>
    <property type="match status" value="1"/>
</dbReference>
<reference evidence="6 7" key="1">
    <citation type="journal article" date="2006" name="J. Bacteriol.">
        <title>Comparison of the genome sequence of the poultry pathogen Bordetella avium with those of B. bronchiseptica, B. pertussis, and B. parapertussis reveals extensive diversity in surface structures associated with host interaction.</title>
        <authorList>
            <person name="Sebaihia M."/>
            <person name="Preston A."/>
            <person name="Maskell D.J."/>
            <person name="Kuzmiak H."/>
            <person name="Connell T.D."/>
            <person name="King N.D."/>
            <person name="Orndorff P.E."/>
            <person name="Miyamoto D.M."/>
            <person name="Thomson N.R."/>
            <person name="Harris D."/>
            <person name="Goble A."/>
            <person name="Lord A."/>
            <person name="Murphy L."/>
            <person name="Quail M.A."/>
            <person name="Rutter S."/>
            <person name="Squares R."/>
            <person name="Squares S."/>
            <person name="Woodward J."/>
            <person name="Parkhill J."/>
            <person name="Temple L.M."/>
        </authorList>
    </citation>
    <scope>NUCLEOTIDE SEQUENCE [LARGE SCALE GENOMIC DNA]</scope>
    <source>
        <strain evidence="6 7">197N</strain>
    </source>
</reference>
<dbReference type="eggNOG" id="COG0411">
    <property type="taxonomic scope" value="Bacteria"/>
</dbReference>